<organism evidence="2 3">
    <name type="scientific">Ralstonia phage phiRSL1</name>
    <dbReference type="NCBI Taxonomy" id="1980924"/>
    <lineage>
        <taxon>Viruses</taxon>
        <taxon>Duplodnaviria</taxon>
        <taxon>Heunggongvirae</taxon>
        <taxon>Uroviricota</taxon>
        <taxon>Caudoviricetes</taxon>
        <taxon>Mieseafarmvirus</taxon>
        <taxon>Mieseafarmvirus RSL1</taxon>
    </lineage>
</organism>
<name>B2ZYI2_9CAUD</name>
<evidence type="ECO:0000313" key="3">
    <source>
        <dbReference type="Proteomes" id="UP000001034"/>
    </source>
</evidence>
<protein>
    <recommendedName>
        <fullName evidence="1">CRIB domain-containing protein</fullName>
    </recommendedName>
</protein>
<feature type="domain" description="CRIB" evidence="1">
    <location>
        <begin position="18"/>
        <end position="34"/>
    </location>
</feature>
<dbReference type="InterPro" id="IPR000095">
    <property type="entry name" value="CRIB_dom"/>
</dbReference>
<dbReference type="RefSeq" id="YP_001950080.1">
    <property type="nucleotide sequence ID" value="NC_010811.2"/>
</dbReference>
<dbReference type="EMBL" id="AB366653">
    <property type="protein sequence ID" value="BAG41650.1"/>
    <property type="molecule type" value="Genomic_DNA"/>
</dbReference>
<sequence length="373" mass="41468">MGYTVADRLEVTILIDGVEFPLDTLNFLHMLHIGCSTRTRVPTCRFVIGDARHAMDAFNLQDGIPLTITLRALGGDQRTYSFRKFNHKKSFNGECFVYDVDGYWDSPLYWAGTSTTSIRGTSDEVLKQIAATCGLKYDGVSTTDSQLWTPRNRSYAEFVKAVVARGYVNNTSYMVAGLGLDGVLRYRNVNQLPKSKLQVTLGQIVPGSYVAMDYQPVAASGMSNKMQGYQHTRYGQSLVNPQATDSWSQLTYVPDVTSPMLNQTISQKIVSGYRSYGGLDIGNTHPAYEQARYQNQRFAALYNTAVEFLMLTPTTFNLFDKFTFAVDAENQKSDTAYAGEYTIAAQALFVQGASFGEKILGVRQGTNMQYKSA</sequence>
<dbReference type="GeneID" id="6369952"/>
<reference evidence="2 3" key="1">
    <citation type="journal article" date="2010" name="Virology">
        <title>A jumbo phage infecting the phytopathogen Ralstonia solanacearum defines a new lineage of the Myoviridae family.</title>
        <authorList>
            <person name="Yamada T."/>
            <person name="Satoh S."/>
            <person name="Ishikawa H."/>
            <person name="Fujiwara A."/>
            <person name="Kawasaki T."/>
            <person name="Fujie M."/>
            <person name="Ogata H."/>
        </authorList>
    </citation>
    <scope>NUCLEOTIDE SEQUENCE [LARGE SCALE GENOMIC DNA]</scope>
</reference>
<proteinExistence type="predicted"/>
<keyword evidence="3" id="KW-1185">Reference proteome</keyword>
<dbReference type="PROSITE" id="PS50108">
    <property type="entry name" value="CRIB"/>
    <property type="match status" value="1"/>
</dbReference>
<evidence type="ECO:0000313" key="2">
    <source>
        <dbReference type="EMBL" id="BAG41650.1"/>
    </source>
</evidence>
<dbReference type="KEGG" id="vg:6369952"/>
<dbReference type="Proteomes" id="UP000001034">
    <property type="component" value="Segment"/>
</dbReference>
<accession>B2ZYI2</accession>
<evidence type="ECO:0000259" key="1">
    <source>
        <dbReference type="PROSITE" id="PS50108"/>
    </source>
</evidence>